<dbReference type="GO" id="GO:0016560">
    <property type="term" value="P:protein import into peroxisome matrix, docking"/>
    <property type="evidence" value="ECO:0007669"/>
    <property type="project" value="UniProtKB-UniRule"/>
</dbReference>
<dbReference type="GO" id="GO:0005102">
    <property type="term" value="F:signaling receptor binding"/>
    <property type="evidence" value="ECO:0007669"/>
    <property type="project" value="TreeGrafter"/>
</dbReference>
<keyword evidence="9 16" id="KW-0472">Membrane</keyword>
<feature type="compositionally biased region" description="Polar residues" evidence="17">
    <location>
        <begin position="247"/>
        <end position="262"/>
    </location>
</feature>
<evidence type="ECO:0000256" key="16">
    <source>
        <dbReference type="RuleBase" id="RU367032"/>
    </source>
</evidence>
<comment type="similarity">
    <text evidence="1 16">Belongs to the peroxin-14 family.</text>
</comment>
<keyword evidence="4" id="KW-0812">Transmembrane</keyword>
<comment type="subunit">
    <text evidence="15">Interacts with PEX13; forming the PEX13-PEX14 docking complex. Interacts with PEX5 (via WxxxF/Y motifs). Interacts with PEX19. Interacts with tubulin.</text>
</comment>
<dbReference type="RefSeq" id="XP_022342748.1">
    <property type="nucleotide sequence ID" value="XM_022487040.1"/>
</dbReference>
<evidence type="ECO:0000256" key="2">
    <source>
        <dbReference type="ARBA" id="ARBA00022448"/>
    </source>
</evidence>
<keyword evidence="10 16" id="KW-0576">Peroxisome</keyword>
<keyword evidence="7" id="KW-0007">Acetylation</keyword>
<dbReference type="GeneID" id="111136292"/>
<evidence type="ECO:0000256" key="7">
    <source>
        <dbReference type="ARBA" id="ARBA00022990"/>
    </source>
</evidence>
<dbReference type="OrthoDB" id="441517at2759"/>
<evidence type="ECO:0000256" key="8">
    <source>
        <dbReference type="ARBA" id="ARBA00023010"/>
    </source>
</evidence>
<evidence type="ECO:0000256" key="13">
    <source>
        <dbReference type="ARBA" id="ARBA00046271"/>
    </source>
</evidence>
<evidence type="ECO:0000256" key="6">
    <source>
        <dbReference type="ARBA" id="ARBA00022989"/>
    </source>
</evidence>
<feature type="region of interest" description="Disordered" evidence="17">
    <location>
        <begin position="237"/>
        <end position="333"/>
    </location>
</feature>
<comment type="subcellular location">
    <subcellularLocation>
        <location evidence="12">Endomembrane system</location>
        <topology evidence="12">Single-pass membrane protein</topology>
    </subcellularLocation>
    <subcellularLocation>
        <location evidence="13 16">Peroxisome membrane</location>
    </subcellularLocation>
</comment>
<protein>
    <recommendedName>
        <fullName evidence="11 16">Peroxisomal membrane protein PEX14</fullName>
    </recommendedName>
    <alternativeName>
        <fullName evidence="16">Peroxin-14</fullName>
    </alternativeName>
</protein>
<dbReference type="AlphaFoldDB" id="A0A8B8ESM9"/>
<proteinExistence type="inferred from homology"/>
<evidence type="ECO:0000256" key="14">
    <source>
        <dbReference type="ARBA" id="ARBA00055057"/>
    </source>
</evidence>
<dbReference type="InterPro" id="IPR025655">
    <property type="entry name" value="PEX14"/>
</dbReference>
<keyword evidence="5 16" id="KW-0653">Protein transport</keyword>
<reference evidence="20" key="1">
    <citation type="submission" date="2025-08" db="UniProtKB">
        <authorList>
            <consortium name="RefSeq"/>
        </authorList>
    </citation>
    <scope>IDENTIFICATION</scope>
    <source>
        <tissue evidence="20">Whole sample</tissue>
    </source>
</reference>
<accession>A0A8B8ESM9</accession>
<organism evidence="19 20">
    <name type="scientific">Crassostrea virginica</name>
    <name type="common">Eastern oyster</name>
    <dbReference type="NCBI Taxonomy" id="6565"/>
    <lineage>
        <taxon>Eukaryota</taxon>
        <taxon>Metazoa</taxon>
        <taxon>Spiralia</taxon>
        <taxon>Lophotrochozoa</taxon>
        <taxon>Mollusca</taxon>
        <taxon>Bivalvia</taxon>
        <taxon>Autobranchia</taxon>
        <taxon>Pteriomorphia</taxon>
        <taxon>Ostreida</taxon>
        <taxon>Ostreoidea</taxon>
        <taxon>Ostreidae</taxon>
        <taxon>Crassostrea</taxon>
    </lineage>
</organism>
<keyword evidence="19" id="KW-1185">Reference proteome</keyword>
<evidence type="ECO:0000256" key="17">
    <source>
        <dbReference type="SAM" id="MobiDB-lite"/>
    </source>
</evidence>
<evidence type="ECO:0000256" key="15">
    <source>
        <dbReference type="ARBA" id="ARBA00065694"/>
    </source>
</evidence>
<keyword evidence="3" id="KW-0597">Phosphoprotein</keyword>
<evidence type="ECO:0000256" key="9">
    <source>
        <dbReference type="ARBA" id="ARBA00023136"/>
    </source>
</evidence>
<feature type="domain" description="Peroxisome membrane anchor protein Pex14p N-terminal" evidence="18">
    <location>
        <begin position="23"/>
        <end position="65"/>
    </location>
</feature>
<evidence type="ECO:0000256" key="12">
    <source>
        <dbReference type="ARBA" id="ARBA00037847"/>
    </source>
</evidence>
<keyword evidence="8" id="KW-0811">Translocation</keyword>
<gene>
    <name evidence="20" type="primary">LOC111136292</name>
</gene>
<feature type="compositionally biased region" description="Basic and acidic residues" evidence="17">
    <location>
        <begin position="280"/>
        <end position="291"/>
    </location>
</feature>
<evidence type="ECO:0000313" key="20">
    <source>
        <dbReference type="RefSeq" id="XP_022342748.1"/>
    </source>
</evidence>
<evidence type="ECO:0000256" key="5">
    <source>
        <dbReference type="ARBA" id="ARBA00022927"/>
    </source>
</evidence>
<dbReference type="KEGG" id="cvn:111136292"/>
<dbReference type="Gene3D" id="1.10.10.10">
    <property type="entry name" value="Winged helix-like DNA-binding domain superfamily/Winged helix DNA-binding domain"/>
    <property type="match status" value="1"/>
</dbReference>
<evidence type="ECO:0000313" key="19">
    <source>
        <dbReference type="Proteomes" id="UP000694844"/>
    </source>
</evidence>
<dbReference type="GO" id="GO:0012505">
    <property type="term" value="C:endomembrane system"/>
    <property type="evidence" value="ECO:0007669"/>
    <property type="project" value="UniProtKB-SubCell"/>
</dbReference>
<name>A0A8B8ESM9_CRAVI</name>
<keyword evidence="2 16" id="KW-0813">Transport</keyword>
<dbReference type="GO" id="GO:0005778">
    <property type="term" value="C:peroxisomal membrane"/>
    <property type="evidence" value="ECO:0007669"/>
    <property type="project" value="UniProtKB-SubCell"/>
</dbReference>
<dbReference type="PANTHER" id="PTHR23058">
    <property type="entry name" value="PEROXISOMAL MEMBRANE PROTEIN PEX14"/>
    <property type="match status" value="1"/>
</dbReference>
<evidence type="ECO:0000256" key="3">
    <source>
        <dbReference type="ARBA" id="ARBA00022553"/>
    </source>
</evidence>
<dbReference type="FunFam" id="1.10.10.10:FF:000296">
    <property type="entry name" value="Peroxisomal membrane protein PEX14"/>
    <property type="match status" value="1"/>
</dbReference>
<evidence type="ECO:0000256" key="1">
    <source>
        <dbReference type="ARBA" id="ARBA00005443"/>
    </source>
</evidence>
<feature type="compositionally biased region" description="Polar residues" evidence="17">
    <location>
        <begin position="295"/>
        <end position="326"/>
    </location>
</feature>
<dbReference type="Pfam" id="PF04695">
    <property type="entry name" value="Pex14_N"/>
    <property type="match status" value="1"/>
</dbReference>
<comment type="function">
    <text evidence="14">Component of the PEX13-PEX14 docking complex, a translocon channel that specifically mediates the import of peroxisomal cargo proteins bound to PEX5 receptor. The PEX13-PEX14 docking complex forms a large import pore which can be opened to a diameter of about 9 nm. Mechanistically, PEX5 receptor along with cargo proteins associates with the PEX14 subunit of the PEX13-PEX14 docking complex in the cytosol, leading to the insertion of the receptor into the organelle membrane with the concomitant translocation of the cargo into the peroxisome matrix. Plays a key role for peroxisome movement through a direct interaction with tubulin.</text>
</comment>
<evidence type="ECO:0000256" key="10">
    <source>
        <dbReference type="ARBA" id="ARBA00023140"/>
    </source>
</evidence>
<feature type="region of interest" description="Disordered" evidence="17">
    <location>
        <begin position="1"/>
        <end position="23"/>
    </location>
</feature>
<dbReference type="InterPro" id="IPR036388">
    <property type="entry name" value="WH-like_DNA-bd_sf"/>
</dbReference>
<evidence type="ECO:0000256" key="11">
    <source>
        <dbReference type="ARBA" id="ARBA00029502"/>
    </source>
</evidence>
<dbReference type="PANTHER" id="PTHR23058:SF0">
    <property type="entry name" value="PEROXISOMAL MEMBRANE PROTEIN PEX14"/>
    <property type="match status" value="1"/>
</dbReference>
<keyword evidence="6" id="KW-1133">Transmembrane helix</keyword>
<sequence length="333" mass="36942">MAEEEAKSVEIPKEILAPPDGPREDMISTAVKFLQNPKVRKSPLQQRKAFLERKGLSKEEINIAVQRSGVLEENTVSVPEIQSTVNPYGAPIPGPQVYQQLAPYSGWSRVRDVLSIIALAGGLTYAAYRFYKEVIRPWLFGKAKEEDRVEKMERMMTELQQSIISTLAKVQESLTVLQGMVTKQDEKLQAISHDVYNRQSSETLSRVQDTQISSEIKAELTSIKGLLLNRRQFPPTPVSTPVLPAWQLSNSSPSTATPTKTLVTPGGDREVSEDALLNSNEKDKSEEDQKPVEIQYSSTSLADSSAPVSESLNPDLNSTENNPITSQDDEEVD</sequence>
<dbReference type="Proteomes" id="UP000694844">
    <property type="component" value="Chromosome 5"/>
</dbReference>
<dbReference type="InterPro" id="IPR006785">
    <property type="entry name" value="Pex14_N"/>
</dbReference>
<dbReference type="GO" id="GO:1990429">
    <property type="term" value="C:peroxisomal importomer complex"/>
    <property type="evidence" value="ECO:0007669"/>
    <property type="project" value="TreeGrafter"/>
</dbReference>
<evidence type="ECO:0000256" key="4">
    <source>
        <dbReference type="ARBA" id="ARBA00022692"/>
    </source>
</evidence>
<evidence type="ECO:0000259" key="18">
    <source>
        <dbReference type="Pfam" id="PF04695"/>
    </source>
</evidence>
<feature type="compositionally biased region" description="Basic and acidic residues" evidence="17">
    <location>
        <begin position="1"/>
        <end position="13"/>
    </location>
</feature>